<dbReference type="Proteomes" id="UP001224926">
    <property type="component" value="Chromosome"/>
</dbReference>
<dbReference type="EMBL" id="CP101873">
    <property type="protein sequence ID" value="WMT10147.1"/>
    <property type="molecule type" value="Genomic_DNA"/>
</dbReference>
<name>A0AAF0PET7_9EURY</name>
<dbReference type="AlphaFoldDB" id="A0AAF0PET7"/>
<keyword evidence="2" id="KW-1185">Reference proteome</keyword>
<accession>A0AAF0PET7</accession>
<evidence type="ECO:0000313" key="2">
    <source>
        <dbReference type="Proteomes" id="UP001224926"/>
    </source>
</evidence>
<dbReference type="RefSeq" id="WP_049965145.1">
    <property type="nucleotide sequence ID" value="NZ_CP101873.1"/>
</dbReference>
<dbReference type="PROSITE" id="PS51257">
    <property type="entry name" value="PROKAR_LIPOPROTEIN"/>
    <property type="match status" value="1"/>
</dbReference>
<gene>
    <name evidence="1" type="ORF">NP511_11065</name>
</gene>
<protein>
    <submittedName>
        <fullName evidence="1">Uncharacterized protein</fullName>
    </submittedName>
</protein>
<organism evidence="1 2">
    <name type="scientific">Natrinema thermotolerans</name>
    <dbReference type="NCBI Taxonomy" id="121872"/>
    <lineage>
        <taxon>Archaea</taxon>
        <taxon>Methanobacteriati</taxon>
        <taxon>Methanobacteriota</taxon>
        <taxon>Stenosarchaea group</taxon>
        <taxon>Halobacteria</taxon>
        <taxon>Halobacteriales</taxon>
        <taxon>Natrialbaceae</taxon>
        <taxon>Natrinema</taxon>
    </lineage>
</organism>
<reference evidence="1 2" key="1">
    <citation type="submission" date="2022-07" db="EMBL/GenBank/DDBJ databases">
        <title>Two temperate virus in Haloterrigena jeotgali A29.</title>
        <authorList>
            <person name="Deng X."/>
        </authorList>
    </citation>
    <scope>NUCLEOTIDE SEQUENCE [LARGE SCALE GENOMIC DNA]</scope>
    <source>
        <strain evidence="1 2">A29</strain>
    </source>
</reference>
<dbReference type="GeneID" id="84214488"/>
<dbReference type="GeneID" id="39862158"/>
<proteinExistence type="predicted"/>
<sequence length="153" mass="15888">MHRRALLGHTASTAGIVGLAGCALPSTNTGPERSDRATLERIVLETETGQAEQMALTLVYAPRDDSTSRPVWGEYTVPASGEALTVSDFDGAPGVYSLTAQSVTHDTVAVVSFNSYGDAVGSGPHQFEVVITGSGDVWTNLNEAGEPVSVPGQ</sequence>
<evidence type="ECO:0000313" key="1">
    <source>
        <dbReference type="EMBL" id="WMT10147.1"/>
    </source>
</evidence>